<accession>A0A2U9IH16</accession>
<organism evidence="1 2">
    <name type="scientific">Acidianus brierleyi</name>
    <dbReference type="NCBI Taxonomy" id="41673"/>
    <lineage>
        <taxon>Archaea</taxon>
        <taxon>Thermoproteota</taxon>
        <taxon>Thermoprotei</taxon>
        <taxon>Sulfolobales</taxon>
        <taxon>Sulfolobaceae</taxon>
        <taxon>Acidianus</taxon>
    </lineage>
</organism>
<protein>
    <submittedName>
        <fullName evidence="1">VapB-type antitoxin</fullName>
    </submittedName>
</protein>
<dbReference type="AlphaFoldDB" id="A0A2U9IH16"/>
<dbReference type="RefSeq" id="WP_110271217.1">
    <property type="nucleotide sequence ID" value="NZ_CP029289.2"/>
</dbReference>
<dbReference type="KEGG" id="abri:DFR85_12760"/>
<name>A0A2U9IH16_9CREN</name>
<dbReference type="Proteomes" id="UP000248044">
    <property type="component" value="Chromosome"/>
</dbReference>
<evidence type="ECO:0000313" key="1">
    <source>
        <dbReference type="EMBL" id="AWR95337.1"/>
    </source>
</evidence>
<sequence>MIGKIFVRKADEKGRVIMTEYKRKDVYIVDLGSGYFITDKKDIAEKVSENSANVFSNEFLRLVEEIGISENDINDILEKEITKKVHKIE</sequence>
<dbReference type="EMBL" id="CP029289">
    <property type="protein sequence ID" value="AWR95337.1"/>
    <property type="molecule type" value="Genomic_DNA"/>
</dbReference>
<evidence type="ECO:0000313" key="2">
    <source>
        <dbReference type="Proteomes" id="UP000248044"/>
    </source>
</evidence>
<keyword evidence="2" id="KW-1185">Reference proteome</keyword>
<proteinExistence type="predicted"/>
<reference evidence="1 2" key="1">
    <citation type="submission" date="2018-05" db="EMBL/GenBank/DDBJ databases">
        <title>Complete Genome Sequences of Extremely Thermoacidophilic, Metal-Mobilizing Type-Strain Members of the Archaeal Family Sulfolobaceae: Acidianus brierleyi DSM-1651T, Acidianus sulfidivorans DSM-18786T, Metallosphaera hakonensis DSM-7519T, and Metallosphaera prunae DSM-10039T.</title>
        <authorList>
            <person name="Counts J.A."/>
            <person name="Kelly R.M."/>
        </authorList>
    </citation>
    <scope>NUCLEOTIDE SEQUENCE [LARGE SCALE GENOMIC DNA]</scope>
    <source>
        <strain evidence="1 2">DSM 1651</strain>
    </source>
</reference>
<dbReference type="GeneID" id="36833042"/>
<dbReference type="OrthoDB" id="42978at2157"/>
<gene>
    <name evidence="1" type="ORF">DFR85_12760</name>
</gene>